<evidence type="ECO:0000313" key="5">
    <source>
        <dbReference type="EMBL" id="GEP45032.1"/>
    </source>
</evidence>
<dbReference type="Gene3D" id="1.10.10.10">
    <property type="entry name" value="Winged helix-like DNA-binding domain superfamily/Winged helix DNA-binding domain"/>
    <property type="match status" value="1"/>
</dbReference>
<feature type="domain" description="HTH gntR-type" evidence="4">
    <location>
        <begin position="13"/>
        <end position="70"/>
    </location>
</feature>
<gene>
    <name evidence="5" type="ORF">BGE01nite_43230</name>
</gene>
<dbReference type="InterPro" id="IPR036388">
    <property type="entry name" value="WH-like_DNA-bd_sf"/>
</dbReference>
<sequence length="355" mass="38969">MQLPQRHSLVSETVRSLRENIEAGHWLEHLPGEREMCELLQVSRRTLRGALDELQRLGMLEVQGRQRRRITNQAPMEEVVPTKRVIGILTPGSFLSMPPPIAFMMDTLRAKLTAAGYEVRLHAAPGCYTATPARGLKQFIATHPASAWLILSAEEAMQRWLVSQKLPCLILGSAVPGITTLPSVDADFHATCRHAGTLLWRKGHRRIALVLPDSHLGGDLASEAGLREALEQVGGAKMSMLHHDASAAGLCRVIDDSLKSTNPPTAYIVGRSAHVLTVLMHLMRRGKRIPQDVAVLARDSDPILECTSPKVSRYASEPKQFAARLITALRQLADHGSLSTPTVRLMPTYVAGETI</sequence>
<dbReference type="Pfam" id="PF00392">
    <property type="entry name" value="GntR"/>
    <property type="match status" value="1"/>
</dbReference>
<dbReference type="InterPro" id="IPR000524">
    <property type="entry name" value="Tscrpt_reg_HTH_GntR"/>
</dbReference>
<evidence type="ECO:0000256" key="2">
    <source>
        <dbReference type="ARBA" id="ARBA00023125"/>
    </source>
</evidence>
<evidence type="ECO:0000256" key="1">
    <source>
        <dbReference type="ARBA" id="ARBA00023015"/>
    </source>
</evidence>
<dbReference type="InterPro" id="IPR046335">
    <property type="entry name" value="LacI/GalR-like_sensor"/>
</dbReference>
<keyword evidence="3" id="KW-0804">Transcription</keyword>
<evidence type="ECO:0000256" key="3">
    <source>
        <dbReference type="ARBA" id="ARBA00023163"/>
    </source>
</evidence>
<evidence type="ECO:0000313" key="6">
    <source>
        <dbReference type="Proteomes" id="UP000321577"/>
    </source>
</evidence>
<accession>A0A512MEB1</accession>
<keyword evidence="2" id="KW-0238">DNA-binding</keyword>
<organism evidence="5 6">
    <name type="scientific">Brevifollis gellanilyticus</name>
    <dbReference type="NCBI Taxonomy" id="748831"/>
    <lineage>
        <taxon>Bacteria</taxon>
        <taxon>Pseudomonadati</taxon>
        <taxon>Verrucomicrobiota</taxon>
        <taxon>Verrucomicrobiia</taxon>
        <taxon>Verrucomicrobiales</taxon>
        <taxon>Verrucomicrobiaceae</taxon>
    </lineage>
</organism>
<dbReference type="PRINTS" id="PR00035">
    <property type="entry name" value="HTHGNTR"/>
</dbReference>
<dbReference type="Gene3D" id="3.40.50.2300">
    <property type="match status" value="2"/>
</dbReference>
<dbReference type="AlphaFoldDB" id="A0A512MEB1"/>
<dbReference type="GO" id="GO:0000976">
    <property type="term" value="F:transcription cis-regulatory region binding"/>
    <property type="evidence" value="ECO:0007669"/>
    <property type="project" value="TreeGrafter"/>
</dbReference>
<keyword evidence="1" id="KW-0805">Transcription regulation</keyword>
<evidence type="ECO:0000259" key="4">
    <source>
        <dbReference type="SMART" id="SM00345"/>
    </source>
</evidence>
<dbReference type="Pfam" id="PF13377">
    <property type="entry name" value="Peripla_BP_3"/>
    <property type="match status" value="1"/>
</dbReference>
<reference evidence="5 6" key="1">
    <citation type="submission" date="2019-07" db="EMBL/GenBank/DDBJ databases">
        <title>Whole genome shotgun sequence of Brevifollis gellanilyticus NBRC 108608.</title>
        <authorList>
            <person name="Hosoyama A."/>
            <person name="Uohara A."/>
            <person name="Ohji S."/>
            <person name="Ichikawa N."/>
        </authorList>
    </citation>
    <scope>NUCLEOTIDE SEQUENCE [LARGE SCALE GENOMIC DNA]</scope>
    <source>
        <strain evidence="5 6">NBRC 108608</strain>
    </source>
</reference>
<dbReference type="InterPro" id="IPR028082">
    <property type="entry name" value="Peripla_BP_I"/>
</dbReference>
<dbReference type="SUPFAM" id="SSF46785">
    <property type="entry name" value="Winged helix' DNA-binding domain"/>
    <property type="match status" value="1"/>
</dbReference>
<dbReference type="PANTHER" id="PTHR30146:SF109">
    <property type="entry name" value="HTH-TYPE TRANSCRIPTIONAL REGULATOR GALS"/>
    <property type="match status" value="1"/>
</dbReference>
<dbReference type="SMART" id="SM00345">
    <property type="entry name" value="HTH_GNTR"/>
    <property type="match status" value="1"/>
</dbReference>
<dbReference type="EMBL" id="BKAG01000040">
    <property type="protein sequence ID" value="GEP45032.1"/>
    <property type="molecule type" value="Genomic_DNA"/>
</dbReference>
<proteinExistence type="predicted"/>
<keyword evidence="6" id="KW-1185">Reference proteome</keyword>
<dbReference type="InterPro" id="IPR036390">
    <property type="entry name" value="WH_DNA-bd_sf"/>
</dbReference>
<name>A0A512MEB1_9BACT</name>
<dbReference type="SUPFAM" id="SSF53822">
    <property type="entry name" value="Periplasmic binding protein-like I"/>
    <property type="match status" value="1"/>
</dbReference>
<dbReference type="GO" id="GO:0003700">
    <property type="term" value="F:DNA-binding transcription factor activity"/>
    <property type="evidence" value="ECO:0007669"/>
    <property type="project" value="InterPro"/>
</dbReference>
<dbReference type="PANTHER" id="PTHR30146">
    <property type="entry name" value="LACI-RELATED TRANSCRIPTIONAL REPRESSOR"/>
    <property type="match status" value="1"/>
</dbReference>
<protein>
    <recommendedName>
        <fullName evidence="4">HTH gntR-type domain-containing protein</fullName>
    </recommendedName>
</protein>
<dbReference type="Proteomes" id="UP000321577">
    <property type="component" value="Unassembled WGS sequence"/>
</dbReference>
<comment type="caution">
    <text evidence="5">The sequence shown here is derived from an EMBL/GenBank/DDBJ whole genome shotgun (WGS) entry which is preliminary data.</text>
</comment>